<dbReference type="Pfam" id="PF00392">
    <property type="entry name" value="GntR"/>
    <property type="match status" value="1"/>
</dbReference>
<gene>
    <name evidence="4" type="ORF">Back11_16720</name>
</gene>
<dbReference type="PANTHER" id="PTHR30146:SF109">
    <property type="entry name" value="HTH-TYPE TRANSCRIPTIONAL REGULATOR GALS"/>
    <property type="match status" value="1"/>
</dbReference>
<dbReference type="CDD" id="cd07377">
    <property type="entry name" value="WHTH_GntR"/>
    <property type="match status" value="1"/>
</dbReference>
<keyword evidence="3" id="KW-0804">Transcription</keyword>
<dbReference type="Gene3D" id="3.40.50.2300">
    <property type="match status" value="2"/>
</dbReference>
<reference evidence="4 5" key="1">
    <citation type="submission" date="2018-11" db="EMBL/GenBank/DDBJ databases">
        <title>Complete genome sequence of Paenibacillus baekrokdamisoli strain KCTC 33723.</title>
        <authorList>
            <person name="Kang S.W."/>
            <person name="Lee K.C."/>
            <person name="Kim K.K."/>
            <person name="Kim J.S."/>
            <person name="Kim D.S."/>
            <person name="Ko S.H."/>
            <person name="Yang S.H."/>
            <person name="Lee J.S."/>
        </authorList>
    </citation>
    <scope>NUCLEOTIDE SEQUENCE [LARGE SCALE GENOMIC DNA]</scope>
    <source>
        <strain evidence="4 5">KCTC 33723</strain>
    </source>
</reference>
<evidence type="ECO:0000256" key="1">
    <source>
        <dbReference type="ARBA" id="ARBA00023015"/>
    </source>
</evidence>
<dbReference type="OrthoDB" id="9813468at2"/>
<dbReference type="PROSITE" id="PS50949">
    <property type="entry name" value="HTH_GNTR"/>
    <property type="match status" value="1"/>
</dbReference>
<dbReference type="InterPro" id="IPR028082">
    <property type="entry name" value="Peripla_BP_I"/>
</dbReference>
<dbReference type="GO" id="GO:0000976">
    <property type="term" value="F:transcription cis-regulatory region binding"/>
    <property type="evidence" value="ECO:0007669"/>
    <property type="project" value="TreeGrafter"/>
</dbReference>
<dbReference type="InterPro" id="IPR046335">
    <property type="entry name" value="LacI/GalR-like_sensor"/>
</dbReference>
<organism evidence="4 5">
    <name type="scientific">Paenibacillus baekrokdamisoli</name>
    <dbReference type="NCBI Taxonomy" id="1712516"/>
    <lineage>
        <taxon>Bacteria</taxon>
        <taxon>Bacillati</taxon>
        <taxon>Bacillota</taxon>
        <taxon>Bacilli</taxon>
        <taxon>Bacillales</taxon>
        <taxon>Paenibacillaceae</taxon>
        <taxon>Paenibacillus</taxon>
    </lineage>
</organism>
<dbReference type="SUPFAM" id="SSF53822">
    <property type="entry name" value="Periplasmic binding protein-like I"/>
    <property type="match status" value="1"/>
</dbReference>
<dbReference type="SUPFAM" id="SSF46785">
    <property type="entry name" value="Winged helix' DNA-binding domain"/>
    <property type="match status" value="1"/>
</dbReference>
<keyword evidence="1" id="KW-0805">Transcription regulation</keyword>
<dbReference type="PANTHER" id="PTHR30146">
    <property type="entry name" value="LACI-RELATED TRANSCRIPTIONAL REPRESSOR"/>
    <property type="match status" value="1"/>
</dbReference>
<evidence type="ECO:0000256" key="2">
    <source>
        <dbReference type="ARBA" id="ARBA00023125"/>
    </source>
</evidence>
<dbReference type="GO" id="GO:0003700">
    <property type="term" value="F:DNA-binding transcription factor activity"/>
    <property type="evidence" value="ECO:0007669"/>
    <property type="project" value="InterPro"/>
</dbReference>
<dbReference type="Proteomes" id="UP000275368">
    <property type="component" value="Chromosome"/>
</dbReference>
<dbReference type="AlphaFoldDB" id="A0A3G9IN77"/>
<dbReference type="KEGG" id="pbk:Back11_16720"/>
<dbReference type="InterPro" id="IPR036390">
    <property type="entry name" value="WH_DNA-bd_sf"/>
</dbReference>
<keyword evidence="2" id="KW-0238">DNA-binding</keyword>
<evidence type="ECO:0000313" key="5">
    <source>
        <dbReference type="Proteomes" id="UP000275368"/>
    </source>
</evidence>
<name>A0A3G9IN77_9BACL</name>
<dbReference type="SMART" id="SM00345">
    <property type="entry name" value="HTH_GNTR"/>
    <property type="match status" value="1"/>
</dbReference>
<dbReference type="EMBL" id="AP019308">
    <property type="protein sequence ID" value="BBH20327.1"/>
    <property type="molecule type" value="Genomic_DNA"/>
</dbReference>
<dbReference type="Gene3D" id="1.10.10.10">
    <property type="entry name" value="Winged helix-like DNA-binding domain superfamily/Winged helix DNA-binding domain"/>
    <property type="match status" value="1"/>
</dbReference>
<dbReference type="InterPro" id="IPR000524">
    <property type="entry name" value="Tscrpt_reg_HTH_GntR"/>
</dbReference>
<dbReference type="RefSeq" id="WP_125655287.1">
    <property type="nucleotide sequence ID" value="NZ_AP019308.1"/>
</dbReference>
<protein>
    <submittedName>
        <fullName evidence="4">GntR family transcriptional regulator</fullName>
    </submittedName>
</protein>
<accession>A0A3G9IN77</accession>
<dbReference type="CDD" id="cd06267">
    <property type="entry name" value="PBP1_LacI_sugar_binding-like"/>
    <property type="match status" value="1"/>
</dbReference>
<keyword evidence="5" id="KW-1185">Reference proteome</keyword>
<evidence type="ECO:0000313" key="4">
    <source>
        <dbReference type="EMBL" id="BBH20327.1"/>
    </source>
</evidence>
<evidence type="ECO:0000256" key="3">
    <source>
        <dbReference type="ARBA" id="ARBA00023163"/>
    </source>
</evidence>
<dbReference type="Pfam" id="PF13377">
    <property type="entry name" value="Peripla_BP_3"/>
    <property type="match status" value="1"/>
</dbReference>
<proteinExistence type="predicted"/>
<sequence length="369" mass="42162">MIKKKKQPLYQTIVDDLKRRIAAGEFERTLPFPSQQELTKMYNTSEITTRRALSELANEGILHRIQKKGTFLKLDENNQIENLQIPSHINKIFFVYHTNHLSIYEGSFYSDFLGGLRKACSVKGIEAQMWDMGDQFQLPDEDNIGLILLPSLPQASEIPMDVLRKWKEEDRKLVTIQYYYPNLQIPYVIVDNLTGGYLATEHLLKLGHTRVAIILTGKSYFEMNQEFTLRLQGYKLALDQHQIEFDIELVSVMEGNEESEEMGYKAFQQLAELPNPPSAIFATSDYKAIGVLKAAKDRGLVVPDDLSVVGYDNILISQFTSPYLTTIKQNSNLLGERAVDMFISGVSRNNMRDEIVPELIIRSSTKARN</sequence>
<dbReference type="InterPro" id="IPR036388">
    <property type="entry name" value="WH-like_DNA-bd_sf"/>
</dbReference>